<evidence type="ECO:0000259" key="2">
    <source>
        <dbReference type="Pfam" id="PF07883"/>
    </source>
</evidence>
<gene>
    <name evidence="3" type="ORF">JQ619_04975</name>
</gene>
<organism evidence="3 4">
    <name type="scientific">Bradyrhizobium denitrificans</name>
    <dbReference type="NCBI Taxonomy" id="2734912"/>
    <lineage>
        <taxon>Bacteria</taxon>
        <taxon>Pseudomonadati</taxon>
        <taxon>Pseudomonadota</taxon>
        <taxon>Alphaproteobacteria</taxon>
        <taxon>Hyphomicrobiales</taxon>
        <taxon>Nitrobacteraceae</taxon>
        <taxon>Bradyrhizobium</taxon>
    </lineage>
</organism>
<keyword evidence="4" id="KW-1185">Reference proteome</keyword>
<name>A0ABS5G1F8_9BRAD</name>
<dbReference type="Gene3D" id="2.60.120.10">
    <property type="entry name" value="Jelly Rolls"/>
    <property type="match status" value="1"/>
</dbReference>
<accession>A0ABS5G1F8</accession>
<proteinExistence type="predicted"/>
<evidence type="ECO:0000256" key="1">
    <source>
        <dbReference type="SAM" id="MobiDB-lite"/>
    </source>
</evidence>
<dbReference type="InterPro" id="IPR014710">
    <property type="entry name" value="RmlC-like_jellyroll"/>
</dbReference>
<protein>
    <submittedName>
        <fullName evidence="3">Cupin domain-containing protein</fullName>
    </submittedName>
</protein>
<evidence type="ECO:0000313" key="3">
    <source>
        <dbReference type="EMBL" id="MBR1135111.1"/>
    </source>
</evidence>
<dbReference type="InterPro" id="IPR013096">
    <property type="entry name" value="Cupin_2"/>
</dbReference>
<feature type="domain" description="Cupin type-2" evidence="2">
    <location>
        <begin position="41"/>
        <end position="107"/>
    </location>
</feature>
<comment type="caution">
    <text evidence="3">The sequence shown here is derived from an EMBL/GenBank/DDBJ whole genome shotgun (WGS) entry which is preliminary data.</text>
</comment>
<dbReference type="InterPro" id="IPR011051">
    <property type="entry name" value="RmlC_Cupin_sf"/>
</dbReference>
<dbReference type="Pfam" id="PF07883">
    <property type="entry name" value="Cupin_2"/>
    <property type="match status" value="1"/>
</dbReference>
<dbReference type="RefSeq" id="WP_210263828.1">
    <property type="nucleotide sequence ID" value="NZ_JABFDP010000007.1"/>
</dbReference>
<dbReference type="PANTHER" id="PTHR43698">
    <property type="entry name" value="RIBD C-TERMINAL DOMAIN CONTAINING PROTEIN"/>
    <property type="match status" value="1"/>
</dbReference>
<dbReference type="InterPro" id="IPR047263">
    <property type="entry name" value="HNL-like_cupin"/>
</dbReference>
<dbReference type="PANTHER" id="PTHR43698:SF1">
    <property type="entry name" value="BLL4564 PROTEIN"/>
    <property type="match status" value="1"/>
</dbReference>
<dbReference type="Proteomes" id="UP001314635">
    <property type="component" value="Unassembled WGS sequence"/>
</dbReference>
<reference evidence="4" key="1">
    <citation type="journal article" date="2021" name="ISME J.">
        <title>Evolutionary origin and ecological implication of a unique nif island in free-living Bradyrhizobium lineages.</title>
        <authorList>
            <person name="Tao J."/>
        </authorList>
    </citation>
    <scope>NUCLEOTIDE SEQUENCE [LARGE SCALE GENOMIC DNA]</scope>
    <source>
        <strain evidence="4">SZCCT0094</strain>
    </source>
</reference>
<evidence type="ECO:0000313" key="4">
    <source>
        <dbReference type="Proteomes" id="UP001314635"/>
    </source>
</evidence>
<feature type="region of interest" description="Disordered" evidence="1">
    <location>
        <begin position="1"/>
        <end position="20"/>
    </location>
</feature>
<dbReference type="EMBL" id="JAFCLK010000004">
    <property type="protein sequence ID" value="MBR1135111.1"/>
    <property type="molecule type" value="Genomic_DNA"/>
</dbReference>
<dbReference type="CDD" id="cd02233">
    <property type="entry name" value="cupin_HNL-like"/>
    <property type="match status" value="1"/>
</dbReference>
<sequence>MDIKRSGSRPSGVGAPDHFTGAVRSDPLFDVVEPARARGGLVTFEPGARTAWHSHPLGQVLIVTSGLGWVQRDGGPIEEIRPGDVVRFEPGERHWHGATATTAMSHIAITESLNGKTADWFEHVSEAQYRARL</sequence>
<dbReference type="SUPFAM" id="SSF51182">
    <property type="entry name" value="RmlC-like cupins"/>
    <property type="match status" value="1"/>
</dbReference>